<feature type="signal peptide" evidence="9">
    <location>
        <begin position="1"/>
        <end position="21"/>
    </location>
</feature>
<keyword evidence="6" id="KW-0472">Membrane</keyword>
<keyword evidence="4" id="KW-1134">Transmembrane beta strand</keyword>
<evidence type="ECO:0000256" key="1">
    <source>
        <dbReference type="ARBA" id="ARBA00004442"/>
    </source>
</evidence>
<evidence type="ECO:0000256" key="9">
    <source>
        <dbReference type="SAM" id="SignalP"/>
    </source>
</evidence>
<keyword evidence="7" id="KW-0998">Cell outer membrane</keyword>
<name>A0A365XYJ0_9BACT</name>
<evidence type="ECO:0000256" key="7">
    <source>
        <dbReference type="ARBA" id="ARBA00023237"/>
    </source>
</evidence>
<dbReference type="InterPro" id="IPR051906">
    <property type="entry name" value="TolC-like"/>
</dbReference>
<sequence length="446" mass="50972">MTQMKKSIILLLLVTYATGSAGQSMPLKDTAAPATTWDLQQCLDYANSHNNELLAKAHSVNAAILDSKAALLKLAPDITIRAEVDNYWKIPVQVFPGELVGQPSGTFVPIRMGTPWMGNYGADADLPLADLQTWQNIKLARLQQQSGQSEYHALQRSLLKNVRMAYYNVQQQMEYLDVCNRLYGNYHQIHDLISLQLNKGFTDKITFNQSATLLKTRQEAVDKAQVGLEEAYLDLRFWMGYPLNGKLTITAATTLPPLEISDYNTTQLPDYETEQLKVQVAKQQYRNAYTALYPTLHFKGSYQQLGFGDHLNFITHSPWFTVGYAGVALRLPLSAANFSNRPRNQKALWLAAATRFKHYTSEQEKKYLEEKLLLEKASRDIQRQKENIRLSEENETLSSQKINKGIIDMIQLREVQQDLYDAQAKLNEARMDFYKHFTELNYLQNQ</sequence>
<keyword evidence="9" id="KW-0732">Signal</keyword>
<comment type="subcellular location">
    <subcellularLocation>
        <location evidence="1">Cell outer membrane</location>
    </subcellularLocation>
</comment>
<keyword evidence="3" id="KW-0813">Transport</keyword>
<dbReference type="GO" id="GO:0009279">
    <property type="term" value="C:cell outer membrane"/>
    <property type="evidence" value="ECO:0007669"/>
    <property type="project" value="UniProtKB-SubCell"/>
</dbReference>
<dbReference type="SUPFAM" id="SSF56954">
    <property type="entry name" value="Outer membrane efflux proteins (OEP)"/>
    <property type="match status" value="1"/>
</dbReference>
<dbReference type="Gene3D" id="1.20.1600.10">
    <property type="entry name" value="Outer membrane efflux proteins (OEP)"/>
    <property type="match status" value="1"/>
</dbReference>
<organism evidence="10 11">
    <name type="scientific">Chitinophaga flava</name>
    <dbReference type="NCBI Taxonomy" id="2259036"/>
    <lineage>
        <taxon>Bacteria</taxon>
        <taxon>Pseudomonadati</taxon>
        <taxon>Bacteroidota</taxon>
        <taxon>Chitinophagia</taxon>
        <taxon>Chitinophagales</taxon>
        <taxon>Chitinophagaceae</taxon>
        <taxon>Chitinophaga</taxon>
    </lineage>
</organism>
<evidence type="ECO:0000256" key="2">
    <source>
        <dbReference type="ARBA" id="ARBA00007613"/>
    </source>
</evidence>
<evidence type="ECO:0000256" key="3">
    <source>
        <dbReference type="ARBA" id="ARBA00022448"/>
    </source>
</evidence>
<reference evidence="10 11" key="1">
    <citation type="submission" date="2018-05" db="EMBL/GenBank/DDBJ databases">
        <title>Chitinophaga sp. K3CV102501T nov., isolated from isolated from a monsoon evergreen broad-leaved forest soil.</title>
        <authorList>
            <person name="Lv Y."/>
        </authorList>
    </citation>
    <scope>NUCLEOTIDE SEQUENCE [LARGE SCALE GENOMIC DNA]</scope>
    <source>
        <strain evidence="10 11">GDMCC 1.1325</strain>
    </source>
</reference>
<dbReference type="GO" id="GO:0015288">
    <property type="term" value="F:porin activity"/>
    <property type="evidence" value="ECO:0007669"/>
    <property type="project" value="TreeGrafter"/>
</dbReference>
<dbReference type="PANTHER" id="PTHR30026:SF20">
    <property type="entry name" value="OUTER MEMBRANE PROTEIN TOLC"/>
    <property type="match status" value="1"/>
</dbReference>
<dbReference type="Pfam" id="PF02321">
    <property type="entry name" value="OEP"/>
    <property type="match status" value="1"/>
</dbReference>
<feature type="chain" id="PRO_5016751184" description="TolC family protein" evidence="9">
    <location>
        <begin position="22"/>
        <end position="446"/>
    </location>
</feature>
<keyword evidence="5" id="KW-0812">Transmembrane</keyword>
<evidence type="ECO:0000313" key="11">
    <source>
        <dbReference type="Proteomes" id="UP000253410"/>
    </source>
</evidence>
<dbReference type="AlphaFoldDB" id="A0A365XYJ0"/>
<dbReference type="PANTHER" id="PTHR30026">
    <property type="entry name" value="OUTER MEMBRANE PROTEIN TOLC"/>
    <property type="match status" value="1"/>
</dbReference>
<gene>
    <name evidence="10" type="ORF">DF182_29785</name>
</gene>
<comment type="caution">
    <text evidence="10">The sequence shown here is derived from an EMBL/GenBank/DDBJ whole genome shotgun (WGS) entry which is preliminary data.</text>
</comment>
<dbReference type="OrthoDB" id="367883at2"/>
<evidence type="ECO:0000256" key="5">
    <source>
        <dbReference type="ARBA" id="ARBA00022692"/>
    </source>
</evidence>
<evidence type="ECO:0000256" key="6">
    <source>
        <dbReference type="ARBA" id="ARBA00023136"/>
    </source>
</evidence>
<dbReference type="GO" id="GO:1990281">
    <property type="term" value="C:efflux pump complex"/>
    <property type="evidence" value="ECO:0007669"/>
    <property type="project" value="TreeGrafter"/>
</dbReference>
<evidence type="ECO:0000256" key="8">
    <source>
        <dbReference type="SAM" id="Coils"/>
    </source>
</evidence>
<proteinExistence type="inferred from homology"/>
<dbReference type="EMBL" id="QFFJ01000002">
    <property type="protein sequence ID" value="RBL90645.1"/>
    <property type="molecule type" value="Genomic_DNA"/>
</dbReference>
<evidence type="ECO:0000256" key="4">
    <source>
        <dbReference type="ARBA" id="ARBA00022452"/>
    </source>
</evidence>
<accession>A0A365XYJ0</accession>
<dbReference type="InterPro" id="IPR003423">
    <property type="entry name" value="OMP_efflux"/>
</dbReference>
<feature type="coiled-coil region" evidence="8">
    <location>
        <begin position="367"/>
        <end position="432"/>
    </location>
</feature>
<protein>
    <recommendedName>
        <fullName evidence="12">TolC family protein</fullName>
    </recommendedName>
</protein>
<comment type="similarity">
    <text evidence="2">Belongs to the outer membrane factor (OMF) (TC 1.B.17) family.</text>
</comment>
<evidence type="ECO:0000313" key="10">
    <source>
        <dbReference type="EMBL" id="RBL90645.1"/>
    </source>
</evidence>
<keyword evidence="11" id="KW-1185">Reference proteome</keyword>
<dbReference type="Proteomes" id="UP000253410">
    <property type="component" value="Unassembled WGS sequence"/>
</dbReference>
<dbReference type="GO" id="GO:0015562">
    <property type="term" value="F:efflux transmembrane transporter activity"/>
    <property type="evidence" value="ECO:0007669"/>
    <property type="project" value="InterPro"/>
</dbReference>
<keyword evidence="8" id="KW-0175">Coiled coil</keyword>
<evidence type="ECO:0008006" key="12">
    <source>
        <dbReference type="Google" id="ProtNLM"/>
    </source>
</evidence>